<name>A0ACB0XP27_MELEN</name>
<dbReference type="Proteomes" id="UP001497535">
    <property type="component" value="Unassembled WGS sequence"/>
</dbReference>
<comment type="caution">
    <text evidence="1">The sequence shown here is derived from an EMBL/GenBank/DDBJ whole genome shotgun (WGS) entry which is preliminary data.</text>
</comment>
<dbReference type="EMBL" id="CAVMJV010000001">
    <property type="protein sequence ID" value="CAK5010679.1"/>
    <property type="molecule type" value="Genomic_DNA"/>
</dbReference>
<gene>
    <name evidence="1" type="ORF">MENTE1834_LOCUS1688</name>
</gene>
<evidence type="ECO:0000313" key="1">
    <source>
        <dbReference type="EMBL" id="CAK5010679.1"/>
    </source>
</evidence>
<evidence type="ECO:0000313" key="2">
    <source>
        <dbReference type="Proteomes" id="UP001497535"/>
    </source>
</evidence>
<protein>
    <submittedName>
        <fullName evidence="1">Uncharacterized protein</fullName>
    </submittedName>
</protein>
<reference evidence="1" key="1">
    <citation type="submission" date="2023-11" db="EMBL/GenBank/DDBJ databases">
        <authorList>
            <person name="Poullet M."/>
        </authorList>
    </citation>
    <scope>NUCLEOTIDE SEQUENCE</scope>
    <source>
        <strain evidence="1">E1834</strain>
    </source>
</reference>
<accession>A0ACB0XP27</accession>
<organism evidence="1 2">
    <name type="scientific">Meloidogyne enterolobii</name>
    <name type="common">Root-knot nematode worm</name>
    <name type="synonym">Meloidogyne mayaguensis</name>
    <dbReference type="NCBI Taxonomy" id="390850"/>
    <lineage>
        <taxon>Eukaryota</taxon>
        <taxon>Metazoa</taxon>
        <taxon>Ecdysozoa</taxon>
        <taxon>Nematoda</taxon>
        <taxon>Chromadorea</taxon>
        <taxon>Rhabditida</taxon>
        <taxon>Tylenchina</taxon>
        <taxon>Tylenchomorpha</taxon>
        <taxon>Tylenchoidea</taxon>
        <taxon>Meloidogynidae</taxon>
        <taxon>Meloidogyninae</taxon>
        <taxon>Meloidogyne</taxon>
    </lineage>
</organism>
<keyword evidence="2" id="KW-1185">Reference proteome</keyword>
<proteinExistence type="predicted"/>
<sequence length="91" mass="10258">MSASPPPDDGTYDYIQSVIKKEKETTAENLRLRKKIVNAIVVLIGSDENLLCEVQKMKTKPSEEPKDVVKKKKAKSESPKKRDKNDSKEAI</sequence>